<dbReference type="PANTHER" id="PTHR43840">
    <property type="entry name" value="MITOCHONDRIAL METAL TRANSPORTER 1-RELATED"/>
    <property type="match status" value="1"/>
</dbReference>
<keyword evidence="2" id="KW-0813">Transport</keyword>
<keyword evidence="5 6" id="KW-0472">Membrane</keyword>
<reference evidence="8" key="1">
    <citation type="journal article" date="2014" name="Front. Microbiol.">
        <title>High frequency of phylogenetically diverse reductive dehalogenase-homologous genes in deep subseafloor sedimentary metagenomes.</title>
        <authorList>
            <person name="Kawai M."/>
            <person name="Futagami T."/>
            <person name="Toyoda A."/>
            <person name="Takaki Y."/>
            <person name="Nishi S."/>
            <person name="Hori S."/>
            <person name="Arai W."/>
            <person name="Tsubouchi T."/>
            <person name="Morono Y."/>
            <person name="Uchiyama I."/>
            <person name="Ito T."/>
            <person name="Fujiyama A."/>
            <person name="Inagaki F."/>
            <person name="Takami H."/>
        </authorList>
    </citation>
    <scope>NUCLEOTIDE SEQUENCE</scope>
    <source>
        <strain evidence="8">Expedition CK06-06</strain>
    </source>
</reference>
<evidence type="ECO:0000256" key="3">
    <source>
        <dbReference type="ARBA" id="ARBA00022692"/>
    </source>
</evidence>
<dbReference type="InterPro" id="IPR002524">
    <property type="entry name" value="Cation_efflux"/>
</dbReference>
<evidence type="ECO:0000313" key="8">
    <source>
        <dbReference type="EMBL" id="GAI73629.1"/>
    </source>
</evidence>
<dbReference type="Pfam" id="PF01545">
    <property type="entry name" value="Cation_efflux"/>
    <property type="match status" value="1"/>
</dbReference>
<evidence type="ECO:0000259" key="7">
    <source>
        <dbReference type="Pfam" id="PF01545"/>
    </source>
</evidence>
<organism evidence="8">
    <name type="scientific">marine sediment metagenome</name>
    <dbReference type="NCBI Taxonomy" id="412755"/>
    <lineage>
        <taxon>unclassified sequences</taxon>
        <taxon>metagenomes</taxon>
        <taxon>ecological metagenomes</taxon>
    </lineage>
</organism>
<dbReference type="GO" id="GO:0015093">
    <property type="term" value="F:ferrous iron transmembrane transporter activity"/>
    <property type="evidence" value="ECO:0007669"/>
    <property type="project" value="TreeGrafter"/>
</dbReference>
<proteinExistence type="predicted"/>
<keyword evidence="3 6" id="KW-0812">Transmembrane</keyword>
<evidence type="ECO:0000256" key="4">
    <source>
        <dbReference type="ARBA" id="ARBA00022989"/>
    </source>
</evidence>
<dbReference type="GO" id="GO:0006882">
    <property type="term" value="P:intracellular zinc ion homeostasis"/>
    <property type="evidence" value="ECO:0007669"/>
    <property type="project" value="TreeGrafter"/>
</dbReference>
<feature type="non-terminal residue" evidence="8">
    <location>
        <position position="167"/>
    </location>
</feature>
<dbReference type="PANTHER" id="PTHR43840:SF15">
    <property type="entry name" value="MITOCHONDRIAL METAL TRANSPORTER 1-RELATED"/>
    <property type="match status" value="1"/>
</dbReference>
<evidence type="ECO:0000256" key="1">
    <source>
        <dbReference type="ARBA" id="ARBA00004141"/>
    </source>
</evidence>
<feature type="transmembrane region" description="Helical" evidence="6">
    <location>
        <begin position="76"/>
        <end position="97"/>
    </location>
</feature>
<evidence type="ECO:0000256" key="5">
    <source>
        <dbReference type="ARBA" id="ARBA00023136"/>
    </source>
</evidence>
<dbReference type="GO" id="GO:0015341">
    <property type="term" value="F:zinc efflux antiporter activity"/>
    <property type="evidence" value="ECO:0007669"/>
    <property type="project" value="TreeGrafter"/>
</dbReference>
<protein>
    <recommendedName>
        <fullName evidence="7">Cation efflux protein transmembrane domain-containing protein</fullName>
    </recommendedName>
</protein>
<evidence type="ECO:0000256" key="2">
    <source>
        <dbReference type="ARBA" id="ARBA00022448"/>
    </source>
</evidence>
<dbReference type="AlphaFoldDB" id="X1T0P2"/>
<dbReference type="InterPro" id="IPR027469">
    <property type="entry name" value="Cation_efflux_TMD_sf"/>
</dbReference>
<dbReference type="EMBL" id="BARW01012803">
    <property type="protein sequence ID" value="GAI73629.1"/>
    <property type="molecule type" value="Genomic_DNA"/>
</dbReference>
<accession>X1T0P2</accession>
<dbReference type="InterPro" id="IPR050291">
    <property type="entry name" value="CDF_Transporter"/>
</dbReference>
<dbReference type="SUPFAM" id="SSF161111">
    <property type="entry name" value="Cation efflux protein transmembrane domain-like"/>
    <property type="match status" value="1"/>
</dbReference>
<feature type="transmembrane region" description="Helical" evidence="6">
    <location>
        <begin position="109"/>
        <end position="127"/>
    </location>
</feature>
<comment type="caution">
    <text evidence="8">The sequence shown here is derived from an EMBL/GenBank/DDBJ whole genome shotgun (WGS) entry which is preliminary data.</text>
</comment>
<dbReference type="GO" id="GO:0005886">
    <property type="term" value="C:plasma membrane"/>
    <property type="evidence" value="ECO:0007669"/>
    <property type="project" value="TreeGrafter"/>
</dbReference>
<gene>
    <name evidence="8" type="ORF">S12H4_23896</name>
</gene>
<feature type="transmembrane region" description="Helical" evidence="6">
    <location>
        <begin position="12"/>
        <end position="37"/>
    </location>
</feature>
<name>X1T0P2_9ZZZZ</name>
<dbReference type="NCBIfam" id="TIGR01297">
    <property type="entry name" value="CDF"/>
    <property type="match status" value="1"/>
</dbReference>
<dbReference type="GO" id="GO:0015086">
    <property type="term" value="F:cadmium ion transmembrane transporter activity"/>
    <property type="evidence" value="ECO:0007669"/>
    <property type="project" value="TreeGrafter"/>
</dbReference>
<sequence length="167" mass="17311">MFSTKSGAAKLSLVIVVGLIVLKVVVAVVTGSISILAQATDSFLDLFAVSITVFSIRIAVKPADEEHPFGHGKAENIAAIVQAMLIFTAGGFIIYSAVRRITTGTTIELTQAGIGVMLVSIITSILLSRHLLKVSRAVDSIALQAVAHNIAADVYSAVAVLAGLIAI</sequence>
<feature type="domain" description="Cation efflux protein transmembrane" evidence="7">
    <location>
        <begin position="10"/>
        <end position="166"/>
    </location>
</feature>
<dbReference type="Gene3D" id="1.20.1510.10">
    <property type="entry name" value="Cation efflux protein transmembrane domain"/>
    <property type="match status" value="1"/>
</dbReference>
<keyword evidence="4 6" id="KW-1133">Transmembrane helix</keyword>
<dbReference type="InterPro" id="IPR058533">
    <property type="entry name" value="Cation_efflux_TM"/>
</dbReference>
<evidence type="ECO:0000256" key="6">
    <source>
        <dbReference type="SAM" id="Phobius"/>
    </source>
</evidence>
<comment type="subcellular location">
    <subcellularLocation>
        <location evidence="1">Membrane</location>
        <topology evidence="1">Multi-pass membrane protein</topology>
    </subcellularLocation>
</comment>